<gene>
    <name evidence="2" type="ORF">EJB06_05390</name>
</gene>
<dbReference type="AlphaFoldDB" id="A0A430HQ57"/>
<dbReference type="Pfam" id="PF11745">
    <property type="entry name" value="DUF3304"/>
    <property type="match status" value="1"/>
</dbReference>
<reference evidence="2 3" key="1">
    <citation type="submission" date="2018-12" db="EMBL/GenBank/DDBJ databases">
        <authorList>
            <person name="Yang E."/>
        </authorList>
    </citation>
    <scope>NUCLEOTIDE SEQUENCE [LARGE SCALE GENOMIC DNA]</scope>
    <source>
        <strain evidence="2 3">SOD</strain>
    </source>
</reference>
<keyword evidence="1" id="KW-0812">Transmembrane</keyword>
<keyword evidence="1" id="KW-1133">Transmembrane helix</keyword>
<name>A0A430HQ57_9BURK</name>
<keyword evidence="3" id="KW-1185">Reference proteome</keyword>
<sequence>MSSCFAPLQCSHRNIFTCIRDSSRFLLRRYGHQASLAMLFLRSMTRAGQRLSRWARKLKLFIKGVMKFPTRRMSKKTLFRCVFVLIFVSLVSYIVYDRFIERKNAIATIEPWNFTSGEIADIYVNGQWGGSVHGLSGGGGSICCTLIPKVWRKGLVVTIKWQKSGDEKWYTTIAPVPEYKKTGALQILFLPGDNVQVYINHYWPCTAMHPMPNKTELCKE</sequence>
<proteinExistence type="predicted"/>
<dbReference type="Proteomes" id="UP000278085">
    <property type="component" value="Unassembled WGS sequence"/>
</dbReference>
<dbReference type="InterPro" id="IPR021733">
    <property type="entry name" value="DUF3304"/>
</dbReference>
<dbReference type="OrthoDB" id="5514723at2"/>
<protein>
    <submittedName>
        <fullName evidence="2">DUF3304 domain-containing protein</fullName>
    </submittedName>
</protein>
<comment type="caution">
    <text evidence="2">The sequence shown here is derived from an EMBL/GenBank/DDBJ whole genome shotgun (WGS) entry which is preliminary data.</text>
</comment>
<evidence type="ECO:0000313" key="2">
    <source>
        <dbReference type="EMBL" id="RSZ59633.1"/>
    </source>
</evidence>
<dbReference type="EMBL" id="RXLQ01000003">
    <property type="protein sequence ID" value="RSZ59633.1"/>
    <property type="molecule type" value="Genomic_DNA"/>
</dbReference>
<evidence type="ECO:0000313" key="3">
    <source>
        <dbReference type="Proteomes" id="UP000278085"/>
    </source>
</evidence>
<keyword evidence="1" id="KW-0472">Membrane</keyword>
<organism evidence="2 3">
    <name type="scientific">Massilia atriviolacea</name>
    <dbReference type="NCBI Taxonomy" id="2495579"/>
    <lineage>
        <taxon>Bacteria</taxon>
        <taxon>Pseudomonadati</taxon>
        <taxon>Pseudomonadota</taxon>
        <taxon>Betaproteobacteria</taxon>
        <taxon>Burkholderiales</taxon>
        <taxon>Oxalobacteraceae</taxon>
        <taxon>Telluria group</taxon>
        <taxon>Massilia</taxon>
    </lineage>
</organism>
<evidence type="ECO:0000256" key="1">
    <source>
        <dbReference type="SAM" id="Phobius"/>
    </source>
</evidence>
<accession>A0A430HQ57</accession>
<feature type="transmembrane region" description="Helical" evidence="1">
    <location>
        <begin position="77"/>
        <end position="96"/>
    </location>
</feature>